<evidence type="ECO:0000256" key="4">
    <source>
        <dbReference type="ARBA" id="ARBA00013673"/>
    </source>
</evidence>
<dbReference type="CDD" id="cd18084">
    <property type="entry name" value="RsmE-like"/>
    <property type="match status" value="1"/>
</dbReference>
<dbReference type="GO" id="GO:0005737">
    <property type="term" value="C:cytoplasm"/>
    <property type="evidence" value="ECO:0007669"/>
    <property type="project" value="UniProtKB-SubCell"/>
</dbReference>
<evidence type="ECO:0000256" key="11">
    <source>
        <dbReference type="ARBA" id="ARBA00047944"/>
    </source>
</evidence>
<dbReference type="OrthoDB" id="9815641at2"/>
<dbReference type="SUPFAM" id="SSF88697">
    <property type="entry name" value="PUA domain-like"/>
    <property type="match status" value="1"/>
</dbReference>
<evidence type="ECO:0000256" key="7">
    <source>
        <dbReference type="ARBA" id="ARBA00022603"/>
    </source>
</evidence>
<sequence length="246" mass="27920">MQRYFINENLTSKNTFVFSTDDLHHLKTVMRSKNGEKIICIDINGQVYLCEIDEVDKGIISIVEKIEENNELDVEVTLVYALPKGDKFELVLQKATELGVTRVVPLLTRRCVVKSDKKKFSKKLIRYEKILKEASQQSRRNKIPKIVNVIELKELDEYLGTYNLVAYEEISKAGKHMALKQSLDKLESGDKITVIVGSEGGFDQDEIVMMESLGITACSLGKRILRSETAPLYLLSVIGYVREIGK</sequence>
<dbReference type="SUPFAM" id="SSF75217">
    <property type="entry name" value="alpha/beta knot"/>
    <property type="match status" value="1"/>
</dbReference>
<comment type="function">
    <text evidence="10 12">Specifically methylates the N3 position of the uracil ring of uridine 1498 (m3U1498) in 16S rRNA. Acts on the fully assembled 30S ribosomal subunit.</text>
</comment>
<comment type="catalytic activity">
    <reaction evidence="11 12">
        <text>uridine(1498) in 16S rRNA + S-adenosyl-L-methionine = N(3)-methyluridine(1498) in 16S rRNA + S-adenosyl-L-homocysteine + H(+)</text>
        <dbReference type="Rhea" id="RHEA:42920"/>
        <dbReference type="Rhea" id="RHEA-COMP:10283"/>
        <dbReference type="Rhea" id="RHEA-COMP:10284"/>
        <dbReference type="ChEBI" id="CHEBI:15378"/>
        <dbReference type="ChEBI" id="CHEBI:57856"/>
        <dbReference type="ChEBI" id="CHEBI:59789"/>
        <dbReference type="ChEBI" id="CHEBI:65315"/>
        <dbReference type="ChEBI" id="CHEBI:74502"/>
        <dbReference type="EC" id="2.1.1.193"/>
    </reaction>
</comment>
<comment type="similarity">
    <text evidence="2 12">Belongs to the RNA methyltransferase RsmE family.</text>
</comment>
<dbReference type="Gene3D" id="2.40.240.20">
    <property type="entry name" value="Hypothetical PUA domain-like, domain 1"/>
    <property type="match status" value="1"/>
</dbReference>
<evidence type="ECO:0000256" key="2">
    <source>
        <dbReference type="ARBA" id="ARBA00005528"/>
    </source>
</evidence>
<evidence type="ECO:0000313" key="16">
    <source>
        <dbReference type="Proteomes" id="UP000198558"/>
    </source>
</evidence>
<evidence type="ECO:0000256" key="6">
    <source>
        <dbReference type="ARBA" id="ARBA00022552"/>
    </source>
</evidence>
<dbReference type="InterPro" id="IPR006700">
    <property type="entry name" value="RsmE"/>
</dbReference>
<dbReference type="EMBL" id="FOIN01000013">
    <property type="protein sequence ID" value="SET47211.1"/>
    <property type="molecule type" value="Genomic_DNA"/>
</dbReference>
<evidence type="ECO:0000256" key="8">
    <source>
        <dbReference type="ARBA" id="ARBA00022679"/>
    </source>
</evidence>
<evidence type="ECO:0000256" key="3">
    <source>
        <dbReference type="ARBA" id="ARBA00012328"/>
    </source>
</evidence>
<evidence type="ECO:0000256" key="1">
    <source>
        <dbReference type="ARBA" id="ARBA00004496"/>
    </source>
</evidence>
<evidence type="ECO:0000256" key="9">
    <source>
        <dbReference type="ARBA" id="ARBA00022691"/>
    </source>
</evidence>
<dbReference type="PIRSF" id="PIRSF015601">
    <property type="entry name" value="MTase_slr0722"/>
    <property type="match status" value="1"/>
</dbReference>
<keyword evidence="8 12" id="KW-0808">Transferase</keyword>
<organism evidence="15 16">
    <name type="scientific">Thomasclavelia cocleata</name>
    <dbReference type="NCBI Taxonomy" id="69824"/>
    <lineage>
        <taxon>Bacteria</taxon>
        <taxon>Bacillati</taxon>
        <taxon>Bacillota</taxon>
        <taxon>Erysipelotrichia</taxon>
        <taxon>Erysipelotrichales</taxon>
        <taxon>Coprobacillaceae</taxon>
        <taxon>Thomasclavelia</taxon>
    </lineage>
</organism>
<evidence type="ECO:0000256" key="5">
    <source>
        <dbReference type="ARBA" id="ARBA00022490"/>
    </source>
</evidence>
<dbReference type="InterPro" id="IPR029028">
    <property type="entry name" value="Alpha/beta_knot_MTases"/>
</dbReference>
<dbReference type="GO" id="GO:0070042">
    <property type="term" value="F:rRNA (uridine-N3-)-methyltransferase activity"/>
    <property type="evidence" value="ECO:0007669"/>
    <property type="project" value="TreeGrafter"/>
</dbReference>
<keyword evidence="6 12" id="KW-0698">rRNA processing</keyword>
<dbReference type="InterPro" id="IPR046887">
    <property type="entry name" value="RsmE_PUA-like"/>
</dbReference>
<dbReference type="GO" id="GO:0070475">
    <property type="term" value="P:rRNA base methylation"/>
    <property type="evidence" value="ECO:0007669"/>
    <property type="project" value="TreeGrafter"/>
</dbReference>
<keyword evidence="16" id="KW-1185">Reference proteome</keyword>
<dbReference type="Pfam" id="PF04452">
    <property type="entry name" value="Methyltrans_RNA"/>
    <property type="match status" value="1"/>
</dbReference>
<gene>
    <name evidence="15" type="ORF">SAMN04489758_11313</name>
</gene>
<reference evidence="16" key="1">
    <citation type="submission" date="2016-10" db="EMBL/GenBank/DDBJ databases">
        <authorList>
            <person name="Varghese N."/>
            <person name="Submissions S."/>
        </authorList>
    </citation>
    <scope>NUCLEOTIDE SEQUENCE [LARGE SCALE GENOMIC DNA]</scope>
    <source>
        <strain evidence="16">DSM 1551</strain>
    </source>
</reference>
<dbReference type="InterPro" id="IPR029026">
    <property type="entry name" value="tRNA_m1G_MTases_N"/>
</dbReference>
<protein>
    <recommendedName>
        <fullName evidence="4 12">Ribosomal RNA small subunit methyltransferase E</fullName>
        <ecNumber evidence="3 12">2.1.1.193</ecNumber>
    </recommendedName>
</protein>
<feature type="domain" description="Ribosomal RNA small subunit methyltransferase E PUA-like" evidence="14">
    <location>
        <begin position="20"/>
        <end position="63"/>
    </location>
</feature>
<evidence type="ECO:0000256" key="12">
    <source>
        <dbReference type="PIRNR" id="PIRNR015601"/>
    </source>
</evidence>
<keyword evidence="5 12" id="KW-0963">Cytoplasm</keyword>
<dbReference type="AlphaFoldDB" id="A0A1I0EPE5"/>
<dbReference type="RefSeq" id="WP_092353744.1">
    <property type="nucleotide sequence ID" value="NZ_FOIN01000013.1"/>
</dbReference>
<evidence type="ECO:0000259" key="13">
    <source>
        <dbReference type="Pfam" id="PF04452"/>
    </source>
</evidence>
<evidence type="ECO:0000259" key="14">
    <source>
        <dbReference type="Pfam" id="PF20260"/>
    </source>
</evidence>
<keyword evidence="7 12" id="KW-0489">Methyltransferase</keyword>
<dbReference type="InterPro" id="IPR015947">
    <property type="entry name" value="PUA-like_sf"/>
</dbReference>
<comment type="subcellular location">
    <subcellularLocation>
        <location evidence="1 12">Cytoplasm</location>
    </subcellularLocation>
</comment>
<dbReference type="Proteomes" id="UP000198558">
    <property type="component" value="Unassembled WGS sequence"/>
</dbReference>
<evidence type="ECO:0000313" key="15">
    <source>
        <dbReference type="EMBL" id="SET47211.1"/>
    </source>
</evidence>
<dbReference type="Pfam" id="PF20260">
    <property type="entry name" value="PUA_4"/>
    <property type="match status" value="1"/>
</dbReference>
<dbReference type="NCBIfam" id="TIGR00046">
    <property type="entry name" value="RsmE family RNA methyltransferase"/>
    <property type="match status" value="1"/>
</dbReference>
<feature type="domain" description="Ribosomal RNA small subunit methyltransferase E methyltransferase" evidence="13">
    <location>
        <begin position="71"/>
        <end position="238"/>
    </location>
</feature>
<dbReference type="PANTHER" id="PTHR30027:SF3">
    <property type="entry name" value="16S RRNA (URACIL(1498)-N(3))-METHYLTRANSFERASE"/>
    <property type="match status" value="1"/>
</dbReference>
<accession>A0A1I0EPE5</accession>
<dbReference type="GeneID" id="78288342"/>
<evidence type="ECO:0000256" key="10">
    <source>
        <dbReference type="ARBA" id="ARBA00025699"/>
    </source>
</evidence>
<dbReference type="InterPro" id="IPR046886">
    <property type="entry name" value="RsmE_MTase_dom"/>
</dbReference>
<dbReference type="EC" id="2.1.1.193" evidence="3 12"/>
<proteinExistence type="inferred from homology"/>
<dbReference type="Gene3D" id="3.40.1280.10">
    <property type="match status" value="1"/>
</dbReference>
<name>A0A1I0EPE5_9FIRM</name>
<keyword evidence="9 12" id="KW-0949">S-adenosyl-L-methionine</keyword>
<dbReference type="PANTHER" id="PTHR30027">
    <property type="entry name" value="RIBOSOMAL RNA SMALL SUBUNIT METHYLTRANSFERASE E"/>
    <property type="match status" value="1"/>
</dbReference>